<dbReference type="PANTHER" id="PTHR38766:SF1">
    <property type="entry name" value="FLAGELLAR PROTEIN FLIO"/>
    <property type="match status" value="1"/>
</dbReference>
<dbReference type="PANTHER" id="PTHR38766">
    <property type="entry name" value="FLAGELLAR PROTEIN FLIO"/>
    <property type="match status" value="1"/>
</dbReference>
<comment type="similarity">
    <text evidence="8">Belongs to the FliO/MopB family.</text>
</comment>
<gene>
    <name evidence="11" type="ORF">SAMN02983003_0504</name>
</gene>
<evidence type="ECO:0000313" key="11">
    <source>
        <dbReference type="EMBL" id="SFZ81445.1"/>
    </source>
</evidence>
<comment type="subcellular location">
    <subcellularLocation>
        <location evidence="1">Bacterial flagellum basal body</location>
    </subcellularLocation>
    <subcellularLocation>
        <location evidence="2">Cell membrane</location>
    </subcellularLocation>
</comment>
<feature type="compositionally biased region" description="Low complexity" evidence="9">
    <location>
        <begin position="130"/>
        <end position="155"/>
    </location>
</feature>
<protein>
    <submittedName>
        <fullName evidence="11">Flagellar biogenesis protein FliO</fullName>
    </submittedName>
</protein>
<proteinExistence type="inferred from homology"/>
<keyword evidence="12" id="KW-1185">Reference proteome</keyword>
<evidence type="ECO:0000256" key="2">
    <source>
        <dbReference type="ARBA" id="ARBA00004236"/>
    </source>
</evidence>
<dbReference type="GO" id="GO:0005886">
    <property type="term" value="C:plasma membrane"/>
    <property type="evidence" value="ECO:0007669"/>
    <property type="project" value="UniProtKB-SubCell"/>
</dbReference>
<sequence>MQFLTSLFGGSGNALVTTIFALAIVLVLIVLGLWGLKFISRVSAGMGRGRNRRLHVIDTVAVDTRRRLVIIRRDNVEHLLLTGGPHDVVIETGIAVDRPTLPRRNPARPGEAPAEKPEERQARRPFGPRPAAKVAAAPAPVPVAAQPATPVTVTPGSTVEALRELSRPASQRPPFSLRHTGLMRPASRGEPVRPAPAPENAEAASPDSAKRQS</sequence>
<dbReference type="RefSeq" id="WP_072338818.1">
    <property type="nucleotide sequence ID" value="NZ_FPKU01000001.1"/>
</dbReference>
<keyword evidence="11" id="KW-0969">Cilium</keyword>
<evidence type="ECO:0000256" key="3">
    <source>
        <dbReference type="ARBA" id="ARBA00022475"/>
    </source>
</evidence>
<keyword evidence="11" id="KW-0966">Cell projection</keyword>
<dbReference type="AlphaFoldDB" id="A0A1K2HTC7"/>
<keyword evidence="3" id="KW-1003">Cell membrane</keyword>
<accession>A0A1K2HTC7</accession>
<feature type="compositionally biased region" description="Basic and acidic residues" evidence="9">
    <location>
        <begin position="113"/>
        <end position="122"/>
    </location>
</feature>
<keyword evidence="5 10" id="KW-1133">Transmembrane helix</keyword>
<evidence type="ECO:0000256" key="7">
    <source>
        <dbReference type="ARBA" id="ARBA00023143"/>
    </source>
</evidence>
<keyword evidence="6 10" id="KW-0472">Membrane</keyword>
<keyword evidence="7" id="KW-0975">Bacterial flagellum</keyword>
<evidence type="ECO:0000256" key="10">
    <source>
        <dbReference type="SAM" id="Phobius"/>
    </source>
</evidence>
<dbReference type="InterPro" id="IPR022781">
    <property type="entry name" value="Flagellar_biosynth_FliO"/>
</dbReference>
<dbReference type="OrthoDB" id="8456606at2"/>
<feature type="region of interest" description="Disordered" evidence="9">
    <location>
        <begin position="99"/>
        <end position="213"/>
    </location>
</feature>
<organism evidence="11 12">
    <name type="scientific">Devosia enhydra</name>
    <dbReference type="NCBI Taxonomy" id="665118"/>
    <lineage>
        <taxon>Bacteria</taxon>
        <taxon>Pseudomonadati</taxon>
        <taxon>Pseudomonadota</taxon>
        <taxon>Alphaproteobacteria</taxon>
        <taxon>Hyphomicrobiales</taxon>
        <taxon>Devosiaceae</taxon>
        <taxon>Devosia</taxon>
    </lineage>
</organism>
<keyword evidence="11" id="KW-0282">Flagellum</keyword>
<evidence type="ECO:0000313" key="12">
    <source>
        <dbReference type="Proteomes" id="UP000183447"/>
    </source>
</evidence>
<evidence type="ECO:0000256" key="1">
    <source>
        <dbReference type="ARBA" id="ARBA00004117"/>
    </source>
</evidence>
<evidence type="ECO:0000256" key="9">
    <source>
        <dbReference type="SAM" id="MobiDB-lite"/>
    </source>
</evidence>
<dbReference type="GO" id="GO:0044781">
    <property type="term" value="P:bacterial-type flagellum organization"/>
    <property type="evidence" value="ECO:0007669"/>
    <property type="project" value="InterPro"/>
</dbReference>
<dbReference type="GO" id="GO:0009425">
    <property type="term" value="C:bacterial-type flagellum basal body"/>
    <property type="evidence" value="ECO:0007669"/>
    <property type="project" value="UniProtKB-SubCell"/>
</dbReference>
<dbReference type="Pfam" id="PF04347">
    <property type="entry name" value="FliO"/>
    <property type="match status" value="1"/>
</dbReference>
<evidence type="ECO:0000256" key="8">
    <source>
        <dbReference type="ARBA" id="ARBA00037937"/>
    </source>
</evidence>
<dbReference type="Proteomes" id="UP000183447">
    <property type="component" value="Unassembled WGS sequence"/>
</dbReference>
<dbReference type="InterPro" id="IPR052205">
    <property type="entry name" value="FliO/MopB"/>
</dbReference>
<evidence type="ECO:0000256" key="6">
    <source>
        <dbReference type="ARBA" id="ARBA00023136"/>
    </source>
</evidence>
<dbReference type="STRING" id="665118.SAMN02983003_0504"/>
<feature type="transmembrane region" description="Helical" evidence="10">
    <location>
        <begin position="12"/>
        <end position="36"/>
    </location>
</feature>
<evidence type="ECO:0000256" key="4">
    <source>
        <dbReference type="ARBA" id="ARBA00022692"/>
    </source>
</evidence>
<evidence type="ECO:0000256" key="5">
    <source>
        <dbReference type="ARBA" id="ARBA00022989"/>
    </source>
</evidence>
<name>A0A1K2HTC7_9HYPH</name>
<dbReference type="EMBL" id="FPKU01000001">
    <property type="protein sequence ID" value="SFZ81445.1"/>
    <property type="molecule type" value="Genomic_DNA"/>
</dbReference>
<reference evidence="11 12" key="1">
    <citation type="submission" date="2016-11" db="EMBL/GenBank/DDBJ databases">
        <authorList>
            <person name="Jaros S."/>
            <person name="Januszkiewicz K."/>
            <person name="Wedrychowicz H."/>
        </authorList>
    </citation>
    <scope>NUCLEOTIDE SEQUENCE [LARGE SCALE GENOMIC DNA]</scope>
    <source>
        <strain evidence="11 12">ATCC 23634</strain>
    </source>
</reference>
<keyword evidence="4 10" id="KW-0812">Transmembrane</keyword>